<dbReference type="WBParaSite" id="nRc.2.0.1.t15524-RA">
    <property type="protein sequence ID" value="nRc.2.0.1.t15524-RA"/>
    <property type="gene ID" value="nRc.2.0.1.g15524"/>
</dbReference>
<reference evidence="3" key="1">
    <citation type="submission" date="2022-11" db="UniProtKB">
        <authorList>
            <consortium name="WormBaseParasite"/>
        </authorList>
    </citation>
    <scope>IDENTIFICATION</scope>
</reference>
<dbReference type="Gene3D" id="1.10.287.690">
    <property type="entry name" value="Helix hairpin bin"/>
    <property type="match status" value="1"/>
</dbReference>
<evidence type="ECO:0000313" key="3">
    <source>
        <dbReference type="WBParaSite" id="nRc.2.0.1.t15524-RA"/>
    </source>
</evidence>
<name>A0A915IQ27_ROMCU</name>
<protein>
    <submittedName>
        <fullName evidence="3">DNA-directed DNA polymerase</fullName>
    </submittedName>
</protein>
<dbReference type="Proteomes" id="UP000887565">
    <property type="component" value="Unplaced"/>
</dbReference>
<proteinExistence type="predicted"/>
<dbReference type="AlphaFoldDB" id="A0A915IQ27"/>
<evidence type="ECO:0000256" key="1">
    <source>
        <dbReference type="SAM" id="MobiDB-lite"/>
    </source>
</evidence>
<dbReference type="PANTHER" id="PTHR33568">
    <property type="entry name" value="DNA POLYMERASE"/>
    <property type="match status" value="1"/>
</dbReference>
<organism evidence="2 3">
    <name type="scientific">Romanomermis culicivorax</name>
    <name type="common">Nematode worm</name>
    <dbReference type="NCBI Taxonomy" id="13658"/>
    <lineage>
        <taxon>Eukaryota</taxon>
        <taxon>Metazoa</taxon>
        <taxon>Ecdysozoa</taxon>
        <taxon>Nematoda</taxon>
        <taxon>Enoplea</taxon>
        <taxon>Dorylaimia</taxon>
        <taxon>Mermithida</taxon>
        <taxon>Mermithoidea</taxon>
        <taxon>Mermithidae</taxon>
        <taxon>Romanomermis</taxon>
    </lineage>
</organism>
<evidence type="ECO:0000313" key="2">
    <source>
        <dbReference type="Proteomes" id="UP000887565"/>
    </source>
</evidence>
<keyword evidence="2" id="KW-1185">Reference proteome</keyword>
<dbReference type="PANTHER" id="PTHR33568:SF3">
    <property type="entry name" value="DNA-DIRECTED DNA POLYMERASE"/>
    <property type="match status" value="1"/>
</dbReference>
<accession>A0A915IQ27</accession>
<feature type="region of interest" description="Disordered" evidence="1">
    <location>
        <begin position="19"/>
        <end position="55"/>
    </location>
</feature>
<sequence>METIKGHLCYMKNVDNETLIEDGTNNDPYENENDGHNVDDDDDEQASTSKKTRKKQDKEDIVRRFVFFDFETTQEHMIEETEHGTELQHVPNLCIAQTFALQAELIKYWDSDVDILLKACIKFWDLFMAETTRPDECKDEMSKKRYLNVLTMCEGIELDPLKIDRNAGRRALAKLMLNSFWGKYHTELDEDEKAIKWSLKLWQKSFELYMISELYYKTFILCLMSFGKENGWILCSDDKSKLLQHDP</sequence>